<dbReference type="STRING" id="584787.GCA_001247655_00668"/>
<evidence type="ECO:0000313" key="1">
    <source>
        <dbReference type="EMBL" id="ROQ24256.1"/>
    </source>
</evidence>
<proteinExistence type="predicted"/>
<accession>A0A3N1PI74</accession>
<reference evidence="1 2" key="1">
    <citation type="submission" date="2018-11" db="EMBL/GenBank/DDBJ databases">
        <title>Genomic Encyclopedia of Type Strains, Phase IV (KMG-IV): sequencing the most valuable type-strain genomes for metagenomic binning, comparative biology and taxonomic classification.</title>
        <authorList>
            <person name="Goeker M."/>
        </authorList>
    </citation>
    <scope>NUCLEOTIDE SEQUENCE [LARGE SCALE GENOMIC DNA]</scope>
    <source>
        <strain evidence="1 2">DSM 21945</strain>
    </source>
</reference>
<organism evidence="1 2">
    <name type="scientific">Gallaecimonas pentaromativorans</name>
    <dbReference type="NCBI Taxonomy" id="584787"/>
    <lineage>
        <taxon>Bacteria</taxon>
        <taxon>Pseudomonadati</taxon>
        <taxon>Pseudomonadota</taxon>
        <taxon>Gammaproteobacteria</taxon>
        <taxon>Enterobacterales</taxon>
        <taxon>Gallaecimonadaceae</taxon>
        <taxon>Gallaecimonas</taxon>
    </lineage>
</organism>
<sequence length="91" mass="10511">MALDSQHGTLILPVNTDWEHFEADIAPWLARLELSVRRKESGADRHQWWVEFEGTELRLEYEDLAATTWLEAEDEEGIEVLTFLAGWAGLK</sequence>
<dbReference type="Pfam" id="PF12305">
    <property type="entry name" value="DUF3630"/>
    <property type="match status" value="1"/>
</dbReference>
<gene>
    <name evidence="1" type="ORF">EDC28_107137</name>
</gene>
<comment type="caution">
    <text evidence="1">The sequence shown here is derived from an EMBL/GenBank/DDBJ whole genome shotgun (WGS) entry which is preliminary data.</text>
</comment>
<dbReference type="RefSeq" id="WP_123421997.1">
    <property type="nucleotide sequence ID" value="NZ_JBLXAC010000010.1"/>
</dbReference>
<evidence type="ECO:0000313" key="2">
    <source>
        <dbReference type="Proteomes" id="UP000268033"/>
    </source>
</evidence>
<dbReference type="EMBL" id="RJUL01000007">
    <property type="protein sequence ID" value="ROQ24256.1"/>
    <property type="molecule type" value="Genomic_DNA"/>
</dbReference>
<dbReference type="InterPro" id="IPR022080">
    <property type="entry name" value="DUF3630"/>
</dbReference>
<name>A0A3N1PI74_9GAMM</name>
<protein>
    <submittedName>
        <fullName evidence="1">Uncharacterized protein DUF3630</fullName>
    </submittedName>
</protein>
<dbReference type="Proteomes" id="UP000268033">
    <property type="component" value="Unassembled WGS sequence"/>
</dbReference>
<keyword evidence="2" id="KW-1185">Reference proteome</keyword>
<dbReference type="AlphaFoldDB" id="A0A3N1PI74"/>